<proteinExistence type="predicted"/>
<feature type="region of interest" description="Disordered" evidence="1">
    <location>
        <begin position="1"/>
        <end position="231"/>
    </location>
</feature>
<accession>A0A7S0BI63</accession>
<dbReference type="AlphaFoldDB" id="A0A7S0BI63"/>
<dbReference type="EMBL" id="HBEK01008267">
    <property type="protein sequence ID" value="CAD8394519.1"/>
    <property type="molecule type" value="Transcribed_RNA"/>
</dbReference>
<feature type="compositionally biased region" description="Basic and acidic residues" evidence="1">
    <location>
        <begin position="175"/>
        <end position="194"/>
    </location>
</feature>
<evidence type="ECO:0000313" key="2">
    <source>
        <dbReference type="EMBL" id="CAD8394519.1"/>
    </source>
</evidence>
<sequence length="336" mass="36599">MQNGNYSLPAQAPSGGYGGYYGNGNHFPSPGYPLRQQYYQNSQYGDPWGRHAQYGQHSPPEYPQQPYNIEYYPAQPNARPPSYGSGRWQQPPPNSQHSMRAHSAGFSKPFGDEGQGRTTVTGSDTEATADQLNEPPGDHQPEQSGRQERESAQESHENPGDAHSTPYTIKQTQAHLEEKGSEARKTPDGRKDEPVSTVNVQKAIEPSYQTPAHNTHHASSTFPAQTQSRTYPARDASLDPSLILEITFGSLNLGSRMKAPDELNRGYSLGHGQPPPAVTLMQQPNSHGFPAPATGEHSGFGLRPHSLPAVRLDSGEISQFSTSVEGRPSYGGMVIL</sequence>
<feature type="compositionally biased region" description="Basic and acidic residues" evidence="1">
    <location>
        <begin position="136"/>
        <end position="160"/>
    </location>
</feature>
<reference evidence="2" key="1">
    <citation type="submission" date="2021-01" db="EMBL/GenBank/DDBJ databases">
        <authorList>
            <person name="Corre E."/>
            <person name="Pelletier E."/>
            <person name="Niang G."/>
            <person name="Scheremetjew M."/>
            <person name="Finn R."/>
            <person name="Kale V."/>
            <person name="Holt S."/>
            <person name="Cochrane G."/>
            <person name="Meng A."/>
            <person name="Brown T."/>
            <person name="Cohen L."/>
        </authorList>
    </citation>
    <scope>NUCLEOTIDE SEQUENCE</scope>
    <source>
        <strain evidence="2">UTEX LB 2760</strain>
    </source>
</reference>
<protein>
    <submittedName>
        <fullName evidence="2">Uncharacterized protein</fullName>
    </submittedName>
</protein>
<name>A0A7S0BI63_9RHOD</name>
<feature type="compositionally biased region" description="Polar residues" evidence="1">
    <location>
        <begin position="207"/>
        <end position="230"/>
    </location>
</feature>
<organism evidence="2">
    <name type="scientific">Rhodosorus marinus</name>
    <dbReference type="NCBI Taxonomy" id="101924"/>
    <lineage>
        <taxon>Eukaryota</taxon>
        <taxon>Rhodophyta</taxon>
        <taxon>Stylonematophyceae</taxon>
        <taxon>Stylonematales</taxon>
        <taxon>Stylonemataceae</taxon>
        <taxon>Rhodosorus</taxon>
    </lineage>
</organism>
<feature type="compositionally biased region" description="Polar residues" evidence="1">
    <location>
        <begin position="116"/>
        <end position="131"/>
    </location>
</feature>
<gene>
    <name evidence="2" type="ORF">RMAR0315_LOCUS4504</name>
</gene>
<evidence type="ECO:0000256" key="1">
    <source>
        <dbReference type="SAM" id="MobiDB-lite"/>
    </source>
</evidence>
<feature type="compositionally biased region" description="Polar residues" evidence="1">
    <location>
        <begin position="165"/>
        <end position="174"/>
    </location>
</feature>